<dbReference type="EMBL" id="JAMZIH010000004">
    <property type="protein sequence ID" value="KAJ1680353.1"/>
    <property type="molecule type" value="Genomic_DNA"/>
</dbReference>
<evidence type="ECO:0000313" key="1">
    <source>
        <dbReference type="EMBL" id="KAJ1680353.1"/>
    </source>
</evidence>
<organism evidence="1 2">
    <name type="scientific">Spiromyces aspiralis</name>
    <dbReference type="NCBI Taxonomy" id="68401"/>
    <lineage>
        <taxon>Eukaryota</taxon>
        <taxon>Fungi</taxon>
        <taxon>Fungi incertae sedis</taxon>
        <taxon>Zoopagomycota</taxon>
        <taxon>Kickxellomycotina</taxon>
        <taxon>Kickxellomycetes</taxon>
        <taxon>Kickxellales</taxon>
        <taxon>Kickxellaceae</taxon>
        <taxon>Spiromyces</taxon>
    </lineage>
</organism>
<accession>A0ACC1HUV2</accession>
<gene>
    <name evidence="1" type="ORF">EV182_000135</name>
</gene>
<proteinExistence type="predicted"/>
<dbReference type="Proteomes" id="UP001145114">
    <property type="component" value="Unassembled WGS sequence"/>
</dbReference>
<sequence>MPGQEPRNGLLVEGGKICCFIDRGGTFTDCVATFPVPVCNKYPHGLRTVVIKLLSEDPAHYPDAPREGIRQILEIATGKPFGRNKPLDTQYLETIRMGTTVATNALLERKGEDCALLITKGLKDLLLIGDQSRPKIFDLSIQKPGVIYKQVVEVDERVTLVGYSSNPHSTYAGVDLSDPTLVKGVSGEFLRVLKPLDTNSVARDLQRVYDLGIRSVAICLVHSFTFPDHERRVADIARSIGFTHITLSSQLMPMIKLVPRAHSATADAYLTPCIRRYTDGFVSGFDDRLKDRVRVDFMQSDGGLAPMDSFSGLHAILSGPAAGVVGYAVTSYSPQERVPVIGFDMGGTSTDVSRFDGRFEHVFETSVAGITIQAPQLDINTVAAGGGSRLFFRNGLFVTGPESAGAHPGPACYRKGGPLTITDANLLLGRLQPDLFPAIFGPNEDQPLDIEATRKLFDEMACTIANETGSPRLPIEQVALGFLRVANEAMCRPIRALTEAKGHSASHHVLACFGGAGGQHACAVAANLDIKRIFIHKYASVLSAYGLSQAEVVQEEQEPSSVTWSDESIPELQHRASALCEQCVLSLEGEGFSRSKGQIKLEVYLNMRYMGTDTSIMVPQPRDESTGERSWAFLQDFEAMHRKEFGFALSDREVVVDDVRVRGSGSTSAIKMGEVYDELASLRRVLVSADRGHDKLCVKQADVYFENGYQKTSVYRIDALSPGHVVRGPAILVDINNTLLVEPGWEALVTSTQIVLSFGGWGNVAGSQSADEEGEGREALEKISWTRLPVTTELDPIQLSVFGHRFMSIAEQMGRTLRKTSISTNIKERLDFSCALFSPDGGLVANAPHIPVHLGSMSHAVRFQMKRWEGKLREGDVLVTNHPQAGGSHLPDITVITPVFRGDQLLFFVASRGHHADIGGITPGSMPPHSKELYQEGACIVSLKLVDGGVFQEESIMRALVDEPSRYPGCSGTRCIKDVMSDLKAQIAANNHGINLLRQLIDEYGQDVVQAYMYHIQHNAEMSVRDLLRKKCREVEGRQLEAEDYMDDGSVIKLKVTLDGEEGSAVFDFTGTSPQVYANTNAPPAVTYSAIIYSLRSMISSDLPLNQGCLAPVRVEIPARSLLNPSATAAVVGGNVLTSQRLVDVVLKAFGASADSQGCMNNLSYGIKAEVDDDGRRVEGWGYYETIAGGHGAGPTWRGKDVVHTNMTNTKITDVEIAEKRYPVVIHQFGVRAGSGGAGKNPGGNGCIRDIEFLIPMEVSLLCERRVFAPNGINGGKCGARGLNIWRRLVPRSQVNPLSPSSAAETSAAADERAEGEEMVYQDLNLGGKNTVRVGEGDHIIIHTPGGGGWGTPDSEEQ</sequence>
<comment type="caution">
    <text evidence="1">The sequence shown here is derived from an EMBL/GenBank/DDBJ whole genome shotgun (WGS) entry which is preliminary data.</text>
</comment>
<protein>
    <submittedName>
        <fullName evidence="1">Uncharacterized protein</fullName>
    </submittedName>
</protein>
<keyword evidence="2" id="KW-1185">Reference proteome</keyword>
<reference evidence="1" key="1">
    <citation type="submission" date="2022-06" db="EMBL/GenBank/DDBJ databases">
        <title>Phylogenomic reconstructions and comparative analyses of Kickxellomycotina fungi.</title>
        <authorList>
            <person name="Reynolds N.K."/>
            <person name="Stajich J.E."/>
            <person name="Barry K."/>
            <person name="Grigoriev I.V."/>
            <person name="Crous P."/>
            <person name="Smith M.E."/>
        </authorList>
    </citation>
    <scope>NUCLEOTIDE SEQUENCE</scope>
    <source>
        <strain evidence="1">RSA 2271</strain>
    </source>
</reference>
<evidence type="ECO:0000313" key="2">
    <source>
        <dbReference type="Proteomes" id="UP001145114"/>
    </source>
</evidence>
<name>A0ACC1HUV2_9FUNG</name>